<dbReference type="InParanoid" id="E1ZKH9"/>
<dbReference type="AlphaFoldDB" id="E1ZKH9"/>
<dbReference type="SUPFAM" id="SSF48403">
    <property type="entry name" value="Ankyrin repeat"/>
    <property type="match status" value="1"/>
</dbReference>
<evidence type="ECO:0000256" key="1">
    <source>
        <dbReference type="SAM" id="MobiDB-lite"/>
    </source>
</evidence>
<evidence type="ECO:0000313" key="3">
    <source>
        <dbReference type="Proteomes" id="UP000008141"/>
    </source>
</evidence>
<accession>E1ZKH9</accession>
<dbReference type="GeneID" id="17353158"/>
<dbReference type="OrthoDB" id="521036at2759"/>
<dbReference type="Gene3D" id="1.25.40.20">
    <property type="entry name" value="Ankyrin repeat-containing domain"/>
    <property type="match status" value="1"/>
</dbReference>
<reference evidence="2 3" key="1">
    <citation type="journal article" date="2010" name="Plant Cell">
        <title>The Chlorella variabilis NC64A genome reveals adaptation to photosymbiosis, coevolution with viruses, and cryptic sex.</title>
        <authorList>
            <person name="Blanc G."/>
            <person name="Duncan G."/>
            <person name="Agarkova I."/>
            <person name="Borodovsky M."/>
            <person name="Gurnon J."/>
            <person name="Kuo A."/>
            <person name="Lindquist E."/>
            <person name="Lucas S."/>
            <person name="Pangilinan J."/>
            <person name="Polle J."/>
            <person name="Salamov A."/>
            <person name="Terry A."/>
            <person name="Yamada T."/>
            <person name="Dunigan D.D."/>
            <person name="Grigoriev I.V."/>
            <person name="Claverie J.M."/>
            <person name="Van Etten J.L."/>
        </authorList>
    </citation>
    <scope>NUCLEOTIDE SEQUENCE [LARGE SCALE GENOMIC DNA]</scope>
    <source>
        <strain evidence="2 3">NC64A</strain>
    </source>
</reference>
<dbReference type="KEGG" id="cvr:CHLNCDRAFT_136513"/>
<dbReference type="EMBL" id="GL433850">
    <property type="protein sequence ID" value="EFN53807.1"/>
    <property type="molecule type" value="Genomic_DNA"/>
</dbReference>
<sequence>MDKLLLLLDKATGENTNPYAGVPTAAELRRRARAPGPEAERGGSSNGSGSALLRAVLRRDLDAVQLHLRGPHPALDAHGLTALHAAALADFGPAVPLLVDAGCSLEAAAAVGAGPPCTVMAELQLSQQQWDAITQPADAFLGGRPFTPLWVAVACGSADAAEQLMKAGAYETGMFTGLVTVAKRANRPQAERHNSGAGSGSNVEAVQTLHLLRLHTSGQLGGAAYASAVGQVLVSSQPVDDAALVPWLGVPAAAALPREVLAICTTDMCSKGRERCLAALLAREEVQQAVQQPGPGYGQSVGTRAILAAASAGHGACIDALLAAGAQITMATIQQCITNCVCSPSNYSHSACSLELLLRRTRPPVPFEGASLTSCPIYYLLDSKHTLDDMVLYETMFEGLREAAQDMHLCQLRAMECLLAAGYRPVTYRSMVVPGRGPVADGTKLNYYPPADPGVASRWELTTGNRWLWQAAVHEPWTPTTNLHFPPAFKAAACALLLAAYHSRQQPAGMSGRVSLLQALPQELLLNVTAQAAYPLSVWKPVMKGGNLLEIVDLQEYDAAMEALDY</sequence>
<dbReference type="SMART" id="SM00248">
    <property type="entry name" value="ANK"/>
    <property type="match status" value="3"/>
</dbReference>
<feature type="region of interest" description="Disordered" evidence="1">
    <location>
        <begin position="16"/>
        <end position="47"/>
    </location>
</feature>
<organism evidence="3">
    <name type="scientific">Chlorella variabilis</name>
    <name type="common">Green alga</name>
    <dbReference type="NCBI Taxonomy" id="554065"/>
    <lineage>
        <taxon>Eukaryota</taxon>
        <taxon>Viridiplantae</taxon>
        <taxon>Chlorophyta</taxon>
        <taxon>core chlorophytes</taxon>
        <taxon>Trebouxiophyceae</taxon>
        <taxon>Chlorellales</taxon>
        <taxon>Chlorellaceae</taxon>
        <taxon>Chlorella clade</taxon>
        <taxon>Chlorella</taxon>
    </lineage>
</organism>
<dbReference type="InterPro" id="IPR002110">
    <property type="entry name" value="Ankyrin_rpt"/>
</dbReference>
<evidence type="ECO:0000313" key="2">
    <source>
        <dbReference type="EMBL" id="EFN53807.1"/>
    </source>
</evidence>
<dbReference type="InterPro" id="IPR036770">
    <property type="entry name" value="Ankyrin_rpt-contain_sf"/>
</dbReference>
<protein>
    <submittedName>
        <fullName evidence="2">Uncharacterized protein</fullName>
    </submittedName>
</protein>
<dbReference type="Proteomes" id="UP000008141">
    <property type="component" value="Unassembled WGS sequence"/>
</dbReference>
<name>E1ZKH9_CHLVA</name>
<keyword evidence="3" id="KW-1185">Reference proteome</keyword>
<gene>
    <name evidence="2" type="ORF">CHLNCDRAFT_136513</name>
</gene>
<proteinExistence type="predicted"/>
<dbReference type="RefSeq" id="XP_005845909.1">
    <property type="nucleotide sequence ID" value="XM_005845847.1"/>
</dbReference>